<dbReference type="OrthoDB" id="1287559at2759"/>
<sequence length="1208" mass="138932">MGKKIKVGKSRKDHYYELAKQQGFRARSAFKLVQIANKLDIFKNVTYVLDLCAAPGGWMQVARTQIPPIGHVFGVDLCNIKPIPGCTSIICDITIERCAKLLDEALTQQGVLDKLVDLVLHDGAPNVGSSWDKDAYIQNELVVHSMKLASKYLKKHGNFVTKVFRSAHYAKLISLFESLFERVQVFKPASSRTESAEIFFICINFYGTPKNSDQFFDCNRVFLDNETTHLDKFNKGLIPQQLVDSLKAGGLRSALKATNKVKATGYEQGDDYRKCTVTQLFHSTHPSELLVHSNAITFDLNDEFEKAIWYDASTTDEIKEFLKDLKLLSKAELQQIMKWRKKLLLNIIDQQKTKVENAETQAKSTLIDPEQIKEKIERDLKKAVAQDAKKYLKRLKEMKRKYKRLQQRYNEASKVFDGKVEDPILFSNGEESFKILANEPEYVDVNESYNSHGISNEGEVINFELDMQISSEDESDGSSGQSGMDDVDYIKRLEKELNEYHNKLKESKDYKKILKELKNKKTTRRAEVFASWAKELQDFTTQLDELNKENKMHDESDEDLYQSSDEINSNKFGYNIDNSTNIDVDGSESADEISSLPDSALPQIPLNEKKIRHLKRVKQLEKENKIAEKKRLKSNKALDNNPEVDDDTKIKTVKPTILSAGRPMPAAEIAEIQSIGLALNRLPSRIDTIESTYSRWNFEDNDDLPDWFKEEDQAARCPDIPLNANLAKQLQVKITEINQRPIRKVLEAKARRQNHLKFRLNKIKSEIAKVSNSSDYSEGSKNIAIAKLRKKSAHIVKPKITNEDNQELLDLYLSWVTVLSLLEYEQSELVNIYYSLLSELLNEDKTDFKTILEVLVLLLKETKFKDYLNYFCELLDCLNSDVIEYFIDDESNLEAEVAAFVPVNCAVLLLKVVQKLVYLKNDVFLPLIHISEDYNYVIEYKPAPTNLDLKLNQNQHSNLTPWATLCGDYSCYEINLFLYNSNITLKQEAQRIIGTIIDPYNFSTIDEQVEIALQQGINKFTAKYNNERNLLEDYISKVKNKSEPYINKQKENFKDNTIIRMPLSKLKELIKNFKNTNNMISPAKFQKSVTTSLVPHNAAESTLWNSWRNFLSILFHCGNNMEIKVPTEITNNEDQNLDQRKVHYHCTEYKNDKQSSSEVPINLSHKNIKNLNVDVILNTKACCREQDCIKCKEIHLPIFLTVTVTLNY</sequence>
<dbReference type="InterPro" id="IPR050082">
    <property type="entry name" value="RNA_methyltr_RlmE"/>
</dbReference>
<dbReference type="Proteomes" id="UP000515146">
    <property type="component" value="Unplaced"/>
</dbReference>
<feature type="coiled-coil region" evidence="7">
    <location>
        <begin position="490"/>
        <end position="556"/>
    </location>
</feature>
<dbReference type="KEGG" id="dpte:113796704"/>
<evidence type="ECO:0000256" key="7">
    <source>
        <dbReference type="SAM" id="Coils"/>
    </source>
</evidence>
<dbReference type="RefSeq" id="XP_027202808.1">
    <property type="nucleotide sequence ID" value="XM_027347007.1"/>
</dbReference>
<protein>
    <submittedName>
        <fullName evidence="12">AdoMet-dependent rRNA methyltransferase spb1-like</fullName>
    </submittedName>
</protein>
<evidence type="ECO:0000256" key="2">
    <source>
        <dbReference type="ARBA" id="ARBA00022552"/>
    </source>
</evidence>
<evidence type="ECO:0000259" key="10">
    <source>
        <dbReference type="Pfam" id="PF11861"/>
    </source>
</evidence>
<name>A0A6P6YBK0_DERPT</name>
<dbReference type="GO" id="GO:0000466">
    <property type="term" value="P:maturation of 5.8S rRNA from tricistronic rRNA transcript (SSU-rRNA, 5.8S rRNA, LSU-rRNA)"/>
    <property type="evidence" value="ECO:0007669"/>
    <property type="project" value="TreeGrafter"/>
</dbReference>
<dbReference type="InParanoid" id="A0A6P6YBK0"/>
<keyword evidence="4" id="KW-0808">Transferase</keyword>
<dbReference type="GO" id="GO:0008650">
    <property type="term" value="F:rRNA (uridine-2'-O-)-methyltransferase activity"/>
    <property type="evidence" value="ECO:0007669"/>
    <property type="project" value="TreeGrafter"/>
</dbReference>
<dbReference type="InterPro" id="IPR015507">
    <property type="entry name" value="rRNA-MeTfrase_E"/>
</dbReference>
<dbReference type="InterPro" id="IPR029063">
    <property type="entry name" value="SAM-dependent_MTases_sf"/>
</dbReference>
<dbReference type="Gene3D" id="3.40.50.150">
    <property type="entry name" value="Vaccinia Virus protein VP39"/>
    <property type="match status" value="1"/>
</dbReference>
<evidence type="ECO:0000313" key="12">
    <source>
        <dbReference type="RefSeq" id="XP_027202808.1"/>
    </source>
</evidence>
<keyword evidence="5" id="KW-0949">S-adenosyl-L-methionine</keyword>
<dbReference type="PANTHER" id="PTHR10920">
    <property type="entry name" value="RIBOSOMAL RNA METHYLTRANSFERASE"/>
    <property type="match status" value="1"/>
</dbReference>
<dbReference type="PANTHER" id="PTHR10920:SF13">
    <property type="entry name" value="PRE-RRNA 2'-O-RIBOSE RNA METHYLTRANSFERASE FTSJ3"/>
    <property type="match status" value="1"/>
</dbReference>
<evidence type="ECO:0000256" key="5">
    <source>
        <dbReference type="ARBA" id="ARBA00022691"/>
    </source>
</evidence>
<dbReference type="GO" id="GO:0016435">
    <property type="term" value="F:rRNA (guanine) methyltransferase activity"/>
    <property type="evidence" value="ECO:0007669"/>
    <property type="project" value="TreeGrafter"/>
</dbReference>
<keyword evidence="2" id="KW-0698">rRNA processing</keyword>
<dbReference type="GO" id="GO:0005730">
    <property type="term" value="C:nucleolus"/>
    <property type="evidence" value="ECO:0007669"/>
    <property type="project" value="TreeGrafter"/>
</dbReference>
<proteinExistence type="inferred from homology"/>
<dbReference type="Pfam" id="PF07780">
    <property type="entry name" value="Spb1_C"/>
    <property type="match status" value="1"/>
</dbReference>
<evidence type="ECO:0000256" key="1">
    <source>
        <dbReference type="ARBA" id="ARBA00022517"/>
    </source>
</evidence>
<gene>
    <name evidence="12" type="primary">LOC113796704</name>
</gene>
<evidence type="ECO:0000313" key="11">
    <source>
        <dbReference type="Proteomes" id="UP000515146"/>
    </source>
</evidence>
<evidence type="ECO:0000256" key="3">
    <source>
        <dbReference type="ARBA" id="ARBA00022603"/>
    </source>
</evidence>
<feature type="domain" description="Ribosomal RNA methyltransferase FtsJ" evidence="8">
    <location>
        <begin position="24"/>
        <end position="205"/>
    </location>
</feature>
<keyword evidence="6" id="KW-0539">Nucleus</keyword>
<dbReference type="Pfam" id="PF01728">
    <property type="entry name" value="FtsJ"/>
    <property type="match status" value="1"/>
</dbReference>
<dbReference type="AlphaFoldDB" id="A0A6P6YBK0"/>
<dbReference type="SUPFAM" id="SSF53335">
    <property type="entry name" value="S-adenosyl-L-methionine-dependent methyltransferases"/>
    <property type="match status" value="1"/>
</dbReference>
<keyword evidence="11" id="KW-1185">Reference proteome</keyword>
<accession>A0A6P6YBK0</accession>
<feature type="coiled-coil region" evidence="7">
    <location>
        <begin position="341"/>
        <end position="415"/>
    </location>
</feature>
<dbReference type="Pfam" id="PF11861">
    <property type="entry name" value="DUF3381"/>
    <property type="match status" value="1"/>
</dbReference>
<evidence type="ECO:0000256" key="4">
    <source>
        <dbReference type="ARBA" id="ARBA00022679"/>
    </source>
</evidence>
<dbReference type="GO" id="GO:0000463">
    <property type="term" value="P:maturation of LSU-rRNA from tricistronic rRNA transcript (SSU-rRNA, 5.8S rRNA, LSU-rRNA)"/>
    <property type="evidence" value="ECO:0007669"/>
    <property type="project" value="TreeGrafter"/>
</dbReference>
<organism evidence="11 12">
    <name type="scientific">Dermatophagoides pteronyssinus</name>
    <name type="common">European house dust mite</name>
    <dbReference type="NCBI Taxonomy" id="6956"/>
    <lineage>
        <taxon>Eukaryota</taxon>
        <taxon>Metazoa</taxon>
        <taxon>Ecdysozoa</taxon>
        <taxon>Arthropoda</taxon>
        <taxon>Chelicerata</taxon>
        <taxon>Arachnida</taxon>
        <taxon>Acari</taxon>
        <taxon>Acariformes</taxon>
        <taxon>Sarcoptiformes</taxon>
        <taxon>Astigmata</taxon>
        <taxon>Psoroptidia</taxon>
        <taxon>Analgoidea</taxon>
        <taxon>Pyroglyphidae</taxon>
        <taxon>Dermatophagoidinae</taxon>
        <taxon>Dermatophagoides</taxon>
    </lineage>
</organism>
<feature type="coiled-coil region" evidence="7">
    <location>
        <begin position="610"/>
        <end position="637"/>
    </location>
</feature>
<reference evidence="12" key="1">
    <citation type="submission" date="2025-08" db="UniProtKB">
        <authorList>
            <consortium name="RefSeq"/>
        </authorList>
    </citation>
    <scope>IDENTIFICATION</scope>
    <source>
        <strain evidence="12">Airmid</strain>
    </source>
</reference>
<dbReference type="InterPro" id="IPR002877">
    <property type="entry name" value="RNA_MeTrfase_FtsJ_dom"/>
</dbReference>
<keyword evidence="3" id="KW-0489">Methyltransferase</keyword>
<keyword evidence="1" id="KW-0690">Ribosome biogenesis</keyword>
<feature type="domain" description="Ribosomal RNA methyltransferase SPB1-like C-terminal" evidence="9">
    <location>
        <begin position="649"/>
        <end position="798"/>
    </location>
</feature>
<dbReference type="GO" id="GO:0030687">
    <property type="term" value="C:preribosome, large subunit precursor"/>
    <property type="evidence" value="ECO:0007669"/>
    <property type="project" value="TreeGrafter"/>
</dbReference>
<feature type="domain" description="DUF3381" evidence="10">
    <location>
        <begin position="258"/>
        <end position="402"/>
    </location>
</feature>
<dbReference type="InterPro" id="IPR012920">
    <property type="entry name" value="rRNA_MeTfrase_SPB1-like_C"/>
</dbReference>
<dbReference type="InterPro" id="IPR024576">
    <property type="entry name" value="rRNA_MeTfrase_Spb1_DUF3381"/>
</dbReference>
<evidence type="ECO:0000256" key="6">
    <source>
        <dbReference type="ARBA" id="ARBA00023242"/>
    </source>
</evidence>
<evidence type="ECO:0000259" key="8">
    <source>
        <dbReference type="Pfam" id="PF01728"/>
    </source>
</evidence>
<dbReference type="HAMAP" id="MF_01547">
    <property type="entry name" value="RNA_methyltr_E"/>
    <property type="match status" value="1"/>
</dbReference>
<keyword evidence="7" id="KW-0175">Coiled coil</keyword>
<evidence type="ECO:0000259" key="9">
    <source>
        <dbReference type="Pfam" id="PF07780"/>
    </source>
</evidence>